<gene>
    <name evidence="2" type="ORF">NP493_2g00036</name>
</gene>
<reference evidence="2" key="1">
    <citation type="journal article" date="2023" name="Mol. Biol. Evol.">
        <title>Third-Generation Sequencing Reveals the Adaptive Role of the Epigenome in Three Deep-Sea Polychaetes.</title>
        <authorList>
            <person name="Perez M."/>
            <person name="Aroh O."/>
            <person name="Sun Y."/>
            <person name="Lan Y."/>
            <person name="Juniper S.K."/>
            <person name="Young C.R."/>
            <person name="Angers B."/>
            <person name="Qian P.Y."/>
        </authorList>
    </citation>
    <scope>NUCLEOTIDE SEQUENCE</scope>
    <source>
        <strain evidence="2">R07B-5</strain>
    </source>
</reference>
<comment type="caution">
    <text evidence="2">The sequence shown here is derived from an EMBL/GenBank/DDBJ whole genome shotgun (WGS) entry which is preliminary data.</text>
</comment>
<protein>
    <submittedName>
        <fullName evidence="2">Uncharacterized protein</fullName>
    </submittedName>
</protein>
<feature type="transmembrane region" description="Helical" evidence="1">
    <location>
        <begin position="87"/>
        <end position="108"/>
    </location>
</feature>
<evidence type="ECO:0000313" key="2">
    <source>
        <dbReference type="EMBL" id="KAK2194077.1"/>
    </source>
</evidence>
<dbReference type="AlphaFoldDB" id="A0AAD9PFX9"/>
<evidence type="ECO:0000256" key="1">
    <source>
        <dbReference type="SAM" id="Phobius"/>
    </source>
</evidence>
<feature type="transmembrane region" description="Helical" evidence="1">
    <location>
        <begin position="20"/>
        <end position="38"/>
    </location>
</feature>
<keyword evidence="1" id="KW-0812">Transmembrane</keyword>
<name>A0AAD9PFX9_RIDPI</name>
<dbReference type="Proteomes" id="UP001209878">
    <property type="component" value="Unassembled WGS sequence"/>
</dbReference>
<keyword evidence="1" id="KW-1133">Transmembrane helix</keyword>
<dbReference type="EMBL" id="JAODUO010000002">
    <property type="protein sequence ID" value="KAK2194077.1"/>
    <property type="molecule type" value="Genomic_DNA"/>
</dbReference>
<accession>A0AAD9PFX9</accession>
<feature type="transmembrane region" description="Helical" evidence="1">
    <location>
        <begin position="50"/>
        <end position="66"/>
    </location>
</feature>
<sequence>MAWNYDKLLLPSEACKSGSYTAASFVVNMTLAFVLQGIDNYNAHPIANWKDVFVVSLWVVSLYGFLECTENWNVPYMKIFLHSCHKFIIVVCMLTSMVVWREVVIFPYGDSFMDLIP</sequence>
<organism evidence="2 3">
    <name type="scientific">Ridgeia piscesae</name>
    <name type="common">Tubeworm</name>
    <dbReference type="NCBI Taxonomy" id="27915"/>
    <lineage>
        <taxon>Eukaryota</taxon>
        <taxon>Metazoa</taxon>
        <taxon>Spiralia</taxon>
        <taxon>Lophotrochozoa</taxon>
        <taxon>Annelida</taxon>
        <taxon>Polychaeta</taxon>
        <taxon>Sedentaria</taxon>
        <taxon>Canalipalpata</taxon>
        <taxon>Sabellida</taxon>
        <taxon>Siboglinidae</taxon>
        <taxon>Ridgeia</taxon>
    </lineage>
</organism>
<keyword evidence="3" id="KW-1185">Reference proteome</keyword>
<proteinExistence type="predicted"/>
<keyword evidence="1" id="KW-0472">Membrane</keyword>
<evidence type="ECO:0000313" key="3">
    <source>
        <dbReference type="Proteomes" id="UP001209878"/>
    </source>
</evidence>